<evidence type="ECO:0000313" key="3">
    <source>
        <dbReference type="EMBL" id="QDU18712.1"/>
    </source>
</evidence>
<evidence type="ECO:0000256" key="1">
    <source>
        <dbReference type="SAM" id="Phobius"/>
    </source>
</evidence>
<dbReference type="Pfam" id="PF06961">
    <property type="entry name" value="DUF1294"/>
    <property type="match status" value="1"/>
</dbReference>
<keyword evidence="2" id="KW-0732">Signal</keyword>
<dbReference type="KEGG" id="uli:ETAA1_06050"/>
<evidence type="ECO:0000256" key="2">
    <source>
        <dbReference type="SAM" id="SignalP"/>
    </source>
</evidence>
<evidence type="ECO:0000313" key="4">
    <source>
        <dbReference type="Proteomes" id="UP000319576"/>
    </source>
</evidence>
<proteinExistence type="predicted"/>
<dbReference type="RefSeq" id="WP_202920621.1">
    <property type="nucleotide sequence ID" value="NZ_CP036273.1"/>
</dbReference>
<gene>
    <name evidence="3" type="ORF">ETAA1_06050</name>
</gene>
<feature type="transmembrane region" description="Helical" evidence="1">
    <location>
        <begin position="74"/>
        <end position="93"/>
    </location>
</feature>
<organism evidence="3 4">
    <name type="scientific">Urbifossiella limnaea</name>
    <dbReference type="NCBI Taxonomy" id="2528023"/>
    <lineage>
        <taxon>Bacteria</taxon>
        <taxon>Pseudomonadati</taxon>
        <taxon>Planctomycetota</taxon>
        <taxon>Planctomycetia</taxon>
        <taxon>Gemmatales</taxon>
        <taxon>Gemmataceae</taxon>
        <taxon>Urbifossiella</taxon>
    </lineage>
</organism>
<dbReference type="AlphaFoldDB" id="A0A517XMK5"/>
<sequence length="98" mass="10667" precursor="true">MPTVVVAYLLLVAVASAAAFAAYGFDKRRAGTAGARRIPERTLHLFALVGGWPGALLAQRQFRHKTQKTRFRVVFWATVVLHVSAVAAAAYAWRAWGG</sequence>
<dbReference type="EMBL" id="CP036273">
    <property type="protein sequence ID" value="QDU18712.1"/>
    <property type="molecule type" value="Genomic_DNA"/>
</dbReference>
<reference evidence="3 4" key="1">
    <citation type="submission" date="2019-02" db="EMBL/GenBank/DDBJ databases">
        <title>Deep-cultivation of Planctomycetes and their phenomic and genomic characterization uncovers novel biology.</title>
        <authorList>
            <person name="Wiegand S."/>
            <person name="Jogler M."/>
            <person name="Boedeker C."/>
            <person name="Pinto D."/>
            <person name="Vollmers J."/>
            <person name="Rivas-Marin E."/>
            <person name="Kohn T."/>
            <person name="Peeters S.H."/>
            <person name="Heuer A."/>
            <person name="Rast P."/>
            <person name="Oberbeckmann S."/>
            <person name="Bunk B."/>
            <person name="Jeske O."/>
            <person name="Meyerdierks A."/>
            <person name="Storesund J.E."/>
            <person name="Kallscheuer N."/>
            <person name="Luecker S."/>
            <person name="Lage O.M."/>
            <person name="Pohl T."/>
            <person name="Merkel B.J."/>
            <person name="Hornburger P."/>
            <person name="Mueller R.-W."/>
            <person name="Bruemmer F."/>
            <person name="Labrenz M."/>
            <person name="Spormann A.M."/>
            <person name="Op den Camp H."/>
            <person name="Overmann J."/>
            <person name="Amann R."/>
            <person name="Jetten M.S.M."/>
            <person name="Mascher T."/>
            <person name="Medema M.H."/>
            <person name="Devos D.P."/>
            <person name="Kaster A.-K."/>
            <person name="Ovreas L."/>
            <person name="Rohde M."/>
            <person name="Galperin M.Y."/>
            <person name="Jogler C."/>
        </authorList>
    </citation>
    <scope>NUCLEOTIDE SEQUENCE [LARGE SCALE GENOMIC DNA]</scope>
    <source>
        <strain evidence="3 4">ETA_A1</strain>
    </source>
</reference>
<feature type="chain" id="PRO_5022234431" description="DUF1294 domain-containing protein" evidence="2">
    <location>
        <begin position="22"/>
        <end position="98"/>
    </location>
</feature>
<evidence type="ECO:0008006" key="5">
    <source>
        <dbReference type="Google" id="ProtNLM"/>
    </source>
</evidence>
<name>A0A517XMK5_9BACT</name>
<keyword evidence="4" id="KW-1185">Reference proteome</keyword>
<protein>
    <recommendedName>
        <fullName evidence="5">DUF1294 domain-containing protein</fullName>
    </recommendedName>
</protein>
<keyword evidence="1" id="KW-0812">Transmembrane</keyword>
<dbReference type="Proteomes" id="UP000319576">
    <property type="component" value="Chromosome"/>
</dbReference>
<keyword evidence="1" id="KW-1133">Transmembrane helix</keyword>
<feature type="signal peptide" evidence="2">
    <location>
        <begin position="1"/>
        <end position="21"/>
    </location>
</feature>
<dbReference type="InterPro" id="IPR010718">
    <property type="entry name" value="DUF1294"/>
</dbReference>
<keyword evidence="1" id="KW-0472">Membrane</keyword>
<accession>A0A517XMK5</accession>